<protein>
    <submittedName>
        <fullName evidence="2">Uncharacterized protein</fullName>
    </submittedName>
</protein>
<feature type="compositionally biased region" description="Basic and acidic residues" evidence="1">
    <location>
        <begin position="73"/>
        <end position="91"/>
    </location>
</feature>
<evidence type="ECO:0000313" key="2">
    <source>
        <dbReference type="EMBL" id="JAB76588.1"/>
    </source>
</evidence>
<name>V5HRD5_IXORI</name>
<dbReference type="EMBL" id="GANP01007880">
    <property type="protein sequence ID" value="JAB76588.1"/>
    <property type="molecule type" value="mRNA"/>
</dbReference>
<organism evidence="2">
    <name type="scientific">Ixodes ricinus</name>
    <name type="common">Common tick</name>
    <name type="synonym">Acarus ricinus</name>
    <dbReference type="NCBI Taxonomy" id="34613"/>
    <lineage>
        <taxon>Eukaryota</taxon>
        <taxon>Metazoa</taxon>
        <taxon>Ecdysozoa</taxon>
        <taxon>Arthropoda</taxon>
        <taxon>Chelicerata</taxon>
        <taxon>Arachnida</taxon>
        <taxon>Acari</taxon>
        <taxon>Parasitiformes</taxon>
        <taxon>Ixodida</taxon>
        <taxon>Ixodoidea</taxon>
        <taxon>Ixodidae</taxon>
        <taxon>Ixodinae</taxon>
        <taxon>Ixodes</taxon>
    </lineage>
</organism>
<feature type="non-terminal residue" evidence="2">
    <location>
        <position position="1"/>
    </location>
</feature>
<evidence type="ECO:0000256" key="1">
    <source>
        <dbReference type="SAM" id="MobiDB-lite"/>
    </source>
</evidence>
<proteinExistence type="evidence at transcript level"/>
<dbReference type="AlphaFoldDB" id="V5HRD5"/>
<feature type="region of interest" description="Disordered" evidence="1">
    <location>
        <begin position="20"/>
        <end position="98"/>
    </location>
</feature>
<reference evidence="2" key="1">
    <citation type="journal article" date="2015" name="Sci. Rep.">
        <title>Tissue- and time-dependent transcription in Ixodes ricinus salivary glands and midguts when blood feeding on the vertebrate host.</title>
        <authorList>
            <person name="Kotsyfakis M."/>
            <person name="Schwarz A."/>
            <person name="Erhart J."/>
            <person name="Ribeiro J.M."/>
        </authorList>
    </citation>
    <scope>NUCLEOTIDE SEQUENCE</scope>
    <source>
        <tissue evidence="2">Salivary gland and midgut</tissue>
    </source>
</reference>
<feature type="compositionally biased region" description="Polar residues" evidence="1">
    <location>
        <begin position="20"/>
        <end position="33"/>
    </location>
</feature>
<sequence length="132" mass="14128">FKMKFFISLPTRGIMFRSITSASETGSGNSEGEANSPGAGEASPSVGGDSDAEKKEDSTDADPGKGASPGSPPKDEEKDNAANEKSKKFKEAVGLPPWIPDPTSFLNTLIKSCHDPLPTWETIRNETINWEK</sequence>
<accession>V5HRD5</accession>